<gene>
    <name evidence="2" type="ORF">CSOJ01_14027</name>
</gene>
<sequence length="150" mass="16484">MHEDGALELSTSRSRGSRPAPGRVRGKMRGLKKGHPTTEVEGNQAQKERSLGGRRPSGRCHGPEVEKSRRRKDRPPVVPSRSRGARWGSAIHMEGNVVWQPLPGGMAVVAAMPNTAQDKTLGRLADEYSHTKRLTEMKSVTDRPNEELGC</sequence>
<evidence type="ECO:0000313" key="2">
    <source>
        <dbReference type="EMBL" id="KAF6793036.1"/>
    </source>
</evidence>
<protein>
    <submittedName>
        <fullName evidence="2">Uncharacterized protein</fullName>
    </submittedName>
</protein>
<dbReference type="Proteomes" id="UP000652219">
    <property type="component" value="Unassembled WGS sequence"/>
</dbReference>
<accession>A0A8H6IQV6</accession>
<proteinExistence type="predicted"/>
<name>A0A8H6IQV6_9PEZI</name>
<feature type="compositionally biased region" description="Basic residues" evidence="1">
    <location>
        <begin position="24"/>
        <end position="35"/>
    </location>
</feature>
<organism evidence="2 3">
    <name type="scientific">Colletotrichum sojae</name>
    <dbReference type="NCBI Taxonomy" id="2175907"/>
    <lineage>
        <taxon>Eukaryota</taxon>
        <taxon>Fungi</taxon>
        <taxon>Dikarya</taxon>
        <taxon>Ascomycota</taxon>
        <taxon>Pezizomycotina</taxon>
        <taxon>Sordariomycetes</taxon>
        <taxon>Hypocreomycetidae</taxon>
        <taxon>Glomerellales</taxon>
        <taxon>Glomerellaceae</taxon>
        <taxon>Colletotrichum</taxon>
        <taxon>Colletotrichum orchidearum species complex</taxon>
    </lineage>
</organism>
<reference evidence="2 3" key="1">
    <citation type="journal article" date="2020" name="Phytopathology">
        <title>Genome Sequence Resources of Colletotrichum truncatum, C. plurivorum, C. musicola, and C. sojae: Four Species Pathogenic to Soybean (Glycine max).</title>
        <authorList>
            <person name="Rogerio F."/>
            <person name="Boufleur T.R."/>
            <person name="Ciampi-Guillardi M."/>
            <person name="Sukno S.A."/>
            <person name="Thon M.R."/>
            <person name="Massola Junior N.S."/>
            <person name="Baroncelli R."/>
        </authorList>
    </citation>
    <scope>NUCLEOTIDE SEQUENCE [LARGE SCALE GENOMIC DNA]</scope>
    <source>
        <strain evidence="2 3">LFN0009</strain>
    </source>
</reference>
<dbReference type="EMBL" id="WIGN01000442">
    <property type="protein sequence ID" value="KAF6793036.1"/>
    <property type="molecule type" value="Genomic_DNA"/>
</dbReference>
<evidence type="ECO:0000313" key="3">
    <source>
        <dbReference type="Proteomes" id="UP000652219"/>
    </source>
</evidence>
<comment type="caution">
    <text evidence="2">The sequence shown here is derived from an EMBL/GenBank/DDBJ whole genome shotgun (WGS) entry which is preliminary data.</text>
</comment>
<evidence type="ECO:0000256" key="1">
    <source>
        <dbReference type="SAM" id="MobiDB-lite"/>
    </source>
</evidence>
<dbReference type="AlphaFoldDB" id="A0A8H6IQV6"/>
<keyword evidence="3" id="KW-1185">Reference proteome</keyword>
<feature type="compositionally biased region" description="Low complexity" evidence="1">
    <location>
        <begin position="12"/>
        <end position="23"/>
    </location>
</feature>
<feature type="region of interest" description="Disordered" evidence="1">
    <location>
        <begin position="1"/>
        <end position="87"/>
    </location>
</feature>